<dbReference type="PIRSF" id="PIRSF018266">
    <property type="entry name" value="FecR"/>
    <property type="match status" value="1"/>
</dbReference>
<dbReference type="AlphaFoldDB" id="A0A1M5C561"/>
<evidence type="ECO:0000259" key="3">
    <source>
        <dbReference type="Pfam" id="PF16344"/>
    </source>
</evidence>
<keyword evidence="1" id="KW-0812">Transmembrane</keyword>
<organism evidence="4 5">
    <name type="scientific">Flavobacterium fontis</name>
    <dbReference type="NCBI Taxonomy" id="1124188"/>
    <lineage>
        <taxon>Bacteria</taxon>
        <taxon>Pseudomonadati</taxon>
        <taxon>Bacteroidota</taxon>
        <taxon>Flavobacteriia</taxon>
        <taxon>Flavobacteriales</taxon>
        <taxon>Flavobacteriaceae</taxon>
        <taxon>Flavobacterium</taxon>
    </lineage>
</organism>
<evidence type="ECO:0000256" key="1">
    <source>
        <dbReference type="SAM" id="Phobius"/>
    </source>
</evidence>
<sequence>MKEEEKYQWAAWLDDQVSDADLEQLRQDPDYAVMEKIKSYTAALRTPEFEEDALLLRIQNQQRQIGKVRRLFVKQTLQWAALLLVFLGLGLGYMMTRTEHEMTGSGERITFQLPDASEVQLHAGSELAYKSWNWDSNRLVSLDGEAYFKVAKGKRFDVKTAQGTVSVLGTQFNVKVRGNRLEVTCFEGRVQVATPSEKIILTPGKTLAYDQQKRLFFHTTNALQPAWIAKELAFEKEKPQDVLAELERHFDLTIKAEAFPKNELFTGKLPGDNSEAALQLLAHSYHFKVVKINDRTYSLDATP</sequence>
<gene>
    <name evidence="4" type="ORF">SAMN05444377_110100</name>
</gene>
<dbReference type="OrthoDB" id="1097347at2"/>
<feature type="domain" description="FecR protein" evidence="2">
    <location>
        <begin position="103"/>
        <end position="191"/>
    </location>
</feature>
<dbReference type="Proteomes" id="UP000184147">
    <property type="component" value="Unassembled WGS sequence"/>
</dbReference>
<dbReference type="InterPro" id="IPR006860">
    <property type="entry name" value="FecR"/>
</dbReference>
<reference evidence="4 5" key="1">
    <citation type="submission" date="2016-11" db="EMBL/GenBank/DDBJ databases">
        <authorList>
            <person name="Jaros S."/>
            <person name="Januszkiewicz K."/>
            <person name="Wedrychowicz H."/>
        </authorList>
    </citation>
    <scope>NUCLEOTIDE SEQUENCE [LARGE SCALE GENOMIC DNA]</scope>
    <source>
        <strain evidence="4 5">DSM 25660</strain>
    </source>
</reference>
<dbReference type="EMBL" id="FQVQ01000010">
    <property type="protein sequence ID" value="SHF49552.1"/>
    <property type="molecule type" value="Genomic_DNA"/>
</dbReference>
<keyword evidence="5" id="KW-1185">Reference proteome</keyword>
<dbReference type="Gene3D" id="3.55.50.30">
    <property type="match status" value="1"/>
</dbReference>
<keyword evidence="1" id="KW-0472">Membrane</keyword>
<proteinExistence type="predicted"/>
<accession>A0A1M5C561</accession>
<dbReference type="Pfam" id="PF16344">
    <property type="entry name" value="FecR_C"/>
    <property type="match status" value="1"/>
</dbReference>
<evidence type="ECO:0000259" key="2">
    <source>
        <dbReference type="Pfam" id="PF04773"/>
    </source>
</evidence>
<dbReference type="PANTHER" id="PTHR30273:SF2">
    <property type="entry name" value="PROTEIN FECR"/>
    <property type="match status" value="1"/>
</dbReference>
<dbReference type="Pfam" id="PF04773">
    <property type="entry name" value="FecR"/>
    <property type="match status" value="1"/>
</dbReference>
<protein>
    <submittedName>
        <fullName evidence="4">FecR family protein</fullName>
    </submittedName>
</protein>
<dbReference type="Gene3D" id="2.60.120.1440">
    <property type="match status" value="1"/>
</dbReference>
<dbReference type="InterPro" id="IPR012373">
    <property type="entry name" value="Ferrdict_sens_TM"/>
</dbReference>
<dbReference type="RefSeq" id="WP_073363653.1">
    <property type="nucleotide sequence ID" value="NZ_FQVQ01000010.1"/>
</dbReference>
<dbReference type="InterPro" id="IPR032508">
    <property type="entry name" value="FecR_C"/>
</dbReference>
<evidence type="ECO:0000313" key="4">
    <source>
        <dbReference type="EMBL" id="SHF49552.1"/>
    </source>
</evidence>
<keyword evidence="1" id="KW-1133">Transmembrane helix</keyword>
<name>A0A1M5C561_9FLAO</name>
<dbReference type="STRING" id="1124188.SAMN05444377_110100"/>
<dbReference type="GO" id="GO:0016989">
    <property type="term" value="F:sigma factor antagonist activity"/>
    <property type="evidence" value="ECO:0007669"/>
    <property type="project" value="TreeGrafter"/>
</dbReference>
<feature type="domain" description="Protein FecR C-terminal" evidence="3">
    <location>
        <begin position="232"/>
        <end position="297"/>
    </location>
</feature>
<evidence type="ECO:0000313" key="5">
    <source>
        <dbReference type="Proteomes" id="UP000184147"/>
    </source>
</evidence>
<dbReference type="PANTHER" id="PTHR30273">
    <property type="entry name" value="PERIPLASMIC SIGNAL SENSOR AND SIGMA FACTOR ACTIVATOR FECR-RELATED"/>
    <property type="match status" value="1"/>
</dbReference>
<feature type="transmembrane region" description="Helical" evidence="1">
    <location>
        <begin position="77"/>
        <end position="95"/>
    </location>
</feature>